<organism evidence="1 2">
    <name type="scientific">Streptosporangium longisporum</name>
    <dbReference type="NCBI Taxonomy" id="46187"/>
    <lineage>
        <taxon>Bacteria</taxon>
        <taxon>Bacillati</taxon>
        <taxon>Actinomycetota</taxon>
        <taxon>Actinomycetes</taxon>
        <taxon>Streptosporangiales</taxon>
        <taxon>Streptosporangiaceae</taxon>
        <taxon>Streptosporangium</taxon>
    </lineage>
</organism>
<sequence>MIRLGFGVRTLSRTRLSISPAMEAAKWLQLAATGRRHPVFGDPGPAARGVLRHPDVALVADLIPPTWGDYMPDLLTPKPRAGSWKEILHTQIAEIEAIGQDDVDTQVLSVAVAHWGRPPSPRVRRLAESGHLQRRLAAGLDRFWHETLHDGWPSLQSVLDNDIAERSKVVAEHGIGRMLDEIHPRVAWNGDTLTIAGRHDAAIDLSDHDVVLAPSVLNRTDLMFQFDDAQVTVYYPAHRVGATGHRGSAELTEVVGTVRAALLGDLGVARSTAELADRHAVAASTISYHLGALHRAGLVTRRRDGRHVLYRRTRRADALTELP</sequence>
<dbReference type="RefSeq" id="WP_344886917.1">
    <property type="nucleotide sequence ID" value="NZ_BAAAWD010000002.1"/>
</dbReference>
<reference evidence="2" key="1">
    <citation type="journal article" date="2019" name="Int. J. Syst. Evol. Microbiol.">
        <title>The Global Catalogue of Microorganisms (GCM) 10K type strain sequencing project: providing services to taxonomists for standard genome sequencing and annotation.</title>
        <authorList>
            <consortium name="The Broad Institute Genomics Platform"/>
            <consortium name="The Broad Institute Genome Sequencing Center for Infectious Disease"/>
            <person name="Wu L."/>
            <person name="Ma J."/>
        </authorList>
    </citation>
    <scope>NUCLEOTIDE SEQUENCE [LARGE SCALE GENOMIC DNA]</scope>
    <source>
        <strain evidence="2">JCM 3106</strain>
    </source>
</reference>
<name>A0ABP6K9V8_9ACTN</name>
<dbReference type="PANTHER" id="PTHR43132">
    <property type="entry name" value="ARSENICAL RESISTANCE OPERON REPRESSOR ARSR-RELATED"/>
    <property type="match status" value="1"/>
</dbReference>
<dbReference type="Pfam" id="PF12840">
    <property type="entry name" value="HTH_20"/>
    <property type="match status" value="1"/>
</dbReference>
<dbReference type="InterPro" id="IPR011991">
    <property type="entry name" value="ArsR-like_HTH"/>
</dbReference>
<dbReference type="InterPro" id="IPR051011">
    <property type="entry name" value="Metal_resp_trans_reg"/>
</dbReference>
<evidence type="ECO:0000313" key="2">
    <source>
        <dbReference type="Proteomes" id="UP001499930"/>
    </source>
</evidence>
<dbReference type="SUPFAM" id="SSF46785">
    <property type="entry name" value="Winged helix' DNA-binding domain"/>
    <property type="match status" value="1"/>
</dbReference>
<accession>A0ABP6K9V8</accession>
<comment type="caution">
    <text evidence="1">The sequence shown here is derived from an EMBL/GenBank/DDBJ whole genome shotgun (WGS) entry which is preliminary data.</text>
</comment>
<dbReference type="EMBL" id="BAAAWD010000002">
    <property type="protein sequence ID" value="GAA2985894.1"/>
    <property type="molecule type" value="Genomic_DNA"/>
</dbReference>
<dbReference type="PANTHER" id="PTHR43132:SF2">
    <property type="entry name" value="ARSENICAL RESISTANCE OPERON REPRESSOR ARSR-RELATED"/>
    <property type="match status" value="1"/>
</dbReference>
<dbReference type="Gene3D" id="1.10.10.10">
    <property type="entry name" value="Winged helix-like DNA-binding domain superfamily/Winged helix DNA-binding domain"/>
    <property type="match status" value="1"/>
</dbReference>
<protein>
    <submittedName>
        <fullName evidence="1">ArsR family transcriptional regulator</fullName>
    </submittedName>
</protein>
<gene>
    <name evidence="1" type="ORF">GCM10017559_01810</name>
</gene>
<dbReference type="Proteomes" id="UP001499930">
    <property type="component" value="Unassembled WGS sequence"/>
</dbReference>
<keyword evidence="2" id="KW-1185">Reference proteome</keyword>
<proteinExistence type="predicted"/>
<dbReference type="InterPro" id="IPR036390">
    <property type="entry name" value="WH_DNA-bd_sf"/>
</dbReference>
<dbReference type="CDD" id="cd00090">
    <property type="entry name" value="HTH_ARSR"/>
    <property type="match status" value="1"/>
</dbReference>
<dbReference type="InterPro" id="IPR036388">
    <property type="entry name" value="WH-like_DNA-bd_sf"/>
</dbReference>
<evidence type="ECO:0000313" key="1">
    <source>
        <dbReference type="EMBL" id="GAA2985894.1"/>
    </source>
</evidence>